<evidence type="ECO:0000259" key="1">
    <source>
        <dbReference type="Pfam" id="PF09992"/>
    </source>
</evidence>
<comment type="caution">
    <text evidence="2">The sequence shown here is derived from an EMBL/GenBank/DDBJ whole genome shotgun (WGS) entry which is preliminary data.</text>
</comment>
<evidence type="ECO:0000313" key="2">
    <source>
        <dbReference type="EMBL" id="KUK23523.1"/>
    </source>
</evidence>
<dbReference type="PATRIC" id="fig|93930.3.peg.1158"/>
<gene>
    <name evidence="2" type="ORF">XD57_0375</name>
</gene>
<dbReference type="Pfam" id="PF09992">
    <property type="entry name" value="NAGPA"/>
    <property type="match status" value="1"/>
</dbReference>
<dbReference type="Proteomes" id="UP000058636">
    <property type="component" value="Unassembled WGS sequence"/>
</dbReference>
<dbReference type="AlphaFoldDB" id="A0A101ERG1"/>
<organism evidence="2 3">
    <name type="scientific">Thermotoga petrophila</name>
    <dbReference type="NCBI Taxonomy" id="93929"/>
    <lineage>
        <taxon>Bacteria</taxon>
        <taxon>Thermotogati</taxon>
        <taxon>Thermotogota</taxon>
        <taxon>Thermotogae</taxon>
        <taxon>Thermotogales</taxon>
        <taxon>Thermotogaceae</taxon>
        <taxon>Thermotoga</taxon>
    </lineage>
</organism>
<dbReference type="PANTHER" id="PTHR40446:SF2">
    <property type="entry name" value="N-ACETYLGLUCOSAMINE-1-PHOSPHODIESTER ALPHA-N-ACETYLGLUCOSAMINIDASE"/>
    <property type="match status" value="1"/>
</dbReference>
<protein>
    <recommendedName>
        <fullName evidence="1">Phosphodiester glycosidase domain-containing protein</fullName>
    </recommendedName>
</protein>
<sequence length="553" mass="61180">MKQIVLVLLIFAGVAFGSYLISGGKAFPLRTVFNEGIYYVCAEDLAPAGVGYIHSNGYHYIVYDNHVLFIKEHETIFDFVEKLSPPFFVNGLLFVPIDALKKVMEGYQVYTKGEKVLIYDSLPIVLSATKEKNGVTITYTGTIVPDMVSVEKSMGRVRINLSPVVLSLPNVSEGVKVELEKNGLSFVVDAGNFYPDVEYSIEGGKLFFRFLLVEGFFGRLEVADGVVFERKIEDFGEGEKTVVNYLIMDPEKVTIKPVVSGNGFGTIERLDEMVKRVEGIAGINGNYFDPVTKFPIGLVVIDGKPYSAMFGGRPVFAITEDNRVFIGRIIVDVTLMMRDVLFLVKGINTLGEGEVLVYTREFSKEIPEKDDRIYFVVKDSKVSQIGYKSRAEDSEYVVSISKKYEKYLSDLKEGDGAYLSLQPNIPLRIKQAVEGGPLLIQNGAPIPDAWEEKARYGGGIAYAKAPRTVIATKDGKLWFIVFEGYNHITRGLTYDELVDFLVSRGFEDAMCVDGGSSSVMAVAGSLFGRTENSTAAIPVGIVVWEKKKTEVGE</sequence>
<evidence type="ECO:0000313" key="3">
    <source>
        <dbReference type="Proteomes" id="UP000058636"/>
    </source>
</evidence>
<dbReference type="InterPro" id="IPR018711">
    <property type="entry name" value="NAGPA"/>
</dbReference>
<dbReference type="PANTHER" id="PTHR40446">
    <property type="entry name" value="N-ACETYLGLUCOSAMINE-1-PHOSPHODIESTER ALPHA-N-ACETYLGLUCOSAMINIDASE"/>
    <property type="match status" value="1"/>
</dbReference>
<accession>A0A101ERG1</accession>
<reference evidence="2 3" key="1">
    <citation type="journal article" date="2015" name="MBio">
        <title>Genome-Resolved Metagenomic Analysis Reveals Roles for Candidate Phyla and Other Microbial Community Members in Biogeochemical Transformations in Oil Reservoirs.</title>
        <authorList>
            <person name="Hu P."/>
            <person name="Tom L."/>
            <person name="Singh A."/>
            <person name="Thomas B.C."/>
            <person name="Baker B.J."/>
            <person name="Piceno Y.M."/>
            <person name="Andersen G.L."/>
            <person name="Banfield J.F."/>
        </authorList>
    </citation>
    <scope>NUCLEOTIDE SEQUENCE [LARGE SCALE GENOMIC DNA]</scope>
    <source>
        <strain evidence="2">46_26</strain>
    </source>
</reference>
<feature type="domain" description="Phosphodiester glycosidase" evidence="1">
    <location>
        <begin position="399"/>
        <end position="543"/>
    </location>
</feature>
<name>A0A101ERG1_9THEM</name>
<proteinExistence type="predicted"/>
<dbReference type="EMBL" id="LGFG01000018">
    <property type="protein sequence ID" value="KUK23523.1"/>
    <property type="molecule type" value="Genomic_DNA"/>
</dbReference>